<keyword evidence="1" id="KW-0812">Transmembrane</keyword>
<feature type="transmembrane region" description="Helical" evidence="1">
    <location>
        <begin position="90"/>
        <end position="114"/>
    </location>
</feature>
<accession>A0A8R1YTH5</accession>
<organism evidence="2 3">
    <name type="scientific">Pristionchus pacificus</name>
    <name type="common">Parasitic nematode worm</name>
    <dbReference type="NCBI Taxonomy" id="54126"/>
    <lineage>
        <taxon>Eukaryota</taxon>
        <taxon>Metazoa</taxon>
        <taxon>Ecdysozoa</taxon>
        <taxon>Nematoda</taxon>
        <taxon>Chromadorea</taxon>
        <taxon>Rhabditida</taxon>
        <taxon>Rhabditina</taxon>
        <taxon>Diplogasteromorpha</taxon>
        <taxon>Diplogasteroidea</taxon>
        <taxon>Neodiplogasteridae</taxon>
        <taxon>Pristionchus</taxon>
    </lineage>
</organism>
<sequence length="799" mass="90523">MSSALEIFDNVQTVGVIVCLLVTIPTACFVYFKLLFHRPYSANNTFKLIVLNGFAELLNCIAYLIMYQLATYPFMVDFYNALLSSGAVSPLSILSTFLSSLSLNTSLFIALNRLKTILYIRNKNNDLVFFRISVCISFMLTLPAVLDLFIFSKVTYVAFIFNGSVIPNTLTSNQILRTVADIIKFIVSLATLLVNIILCILITRERKYLDNSDRQKFNGEKGLVVTSIVSYAFYMLFFTNNLFARYANILFCGFAQWLFLGLNSITPFWCLILFTPTVRGLAFNLEGKTTIYDIFQTLGICSFLVITIPTASYVYYKLLFFRPFLENYTFKLLVANGITVAHIVSIHERILLHVTRDGSRNSAQIDFKELEILVLVLIAAVISVFLAALGLHTSFFIALHRFTTIMDLRKQRNDSNFFMISLVVSVILGLPSVIDFAFFTTVTYVPILVDGSTIIIPNNVLSSEILARYFDIIFCGFCTVALSRTGRDNSILVPPLVCAFRSPIRFQKAERKSNCGNSRAHCQRSELLNCVAYLFAYQLISYPFMIVFYTSLQQTAPNSLAITFAFTSGVSLNTSLFIALNRLKTIMFIRRQSDDSIFFLISVAISTFLTLPAVLDLCFWTTVGYIPITYNDAVIMVPNNVINNETLRRVSDVIRIVVSLATLVVNIILFFLIARERKFLDISDRQKLNGERGLVLTSIVSYTFYMLYFVNSVLARYLNIVICGFVQWMFLGLNAITPFWYVGSVKMVDDFFEHFRRNSKCLLLFTPSVRRVAFQINAETTVTSIFRPSTTAQNNSIVP</sequence>
<feature type="transmembrane region" description="Helical" evidence="1">
    <location>
        <begin position="328"/>
        <end position="352"/>
    </location>
</feature>
<evidence type="ECO:0000313" key="3">
    <source>
        <dbReference type="Proteomes" id="UP000005239"/>
    </source>
</evidence>
<proteinExistence type="predicted"/>
<feature type="transmembrane region" description="Helical" evidence="1">
    <location>
        <begin position="126"/>
        <end position="144"/>
    </location>
</feature>
<evidence type="ECO:0000256" key="1">
    <source>
        <dbReference type="SAM" id="Phobius"/>
    </source>
</evidence>
<feature type="transmembrane region" description="Helical" evidence="1">
    <location>
        <begin position="693"/>
        <end position="711"/>
    </location>
</feature>
<feature type="transmembrane region" description="Helical" evidence="1">
    <location>
        <begin position="595"/>
        <end position="615"/>
    </location>
</feature>
<feature type="transmembrane region" description="Helical" evidence="1">
    <location>
        <begin position="372"/>
        <end position="397"/>
    </location>
</feature>
<feature type="transmembrane region" description="Helical" evidence="1">
    <location>
        <begin position="465"/>
        <end position="482"/>
    </location>
</feature>
<name>A0A8R1YTH5_PRIPA</name>
<feature type="transmembrane region" description="Helical" evidence="1">
    <location>
        <begin position="294"/>
        <end position="316"/>
    </location>
</feature>
<protein>
    <recommendedName>
        <fullName evidence="4">G protein-coupled receptor</fullName>
    </recommendedName>
</protein>
<feature type="transmembrane region" description="Helical" evidence="1">
    <location>
        <begin position="182"/>
        <end position="203"/>
    </location>
</feature>
<dbReference type="AlphaFoldDB" id="A0A8R1YTH5"/>
<feature type="transmembrane region" description="Helical" evidence="1">
    <location>
        <begin position="150"/>
        <end position="170"/>
    </location>
</feature>
<feature type="transmembrane region" description="Helical" evidence="1">
    <location>
        <begin position="417"/>
        <end position="445"/>
    </location>
</feature>
<feature type="transmembrane region" description="Helical" evidence="1">
    <location>
        <begin position="223"/>
        <end position="243"/>
    </location>
</feature>
<feature type="transmembrane region" description="Helical" evidence="1">
    <location>
        <begin position="12"/>
        <end position="36"/>
    </location>
</feature>
<feature type="transmembrane region" description="Helical" evidence="1">
    <location>
        <begin position="717"/>
        <end position="742"/>
    </location>
</feature>
<feature type="transmembrane region" description="Helical" evidence="1">
    <location>
        <begin position="561"/>
        <end position="583"/>
    </location>
</feature>
<reference evidence="2" key="2">
    <citation type="submission" date="2022-06" db="UniProtKB">
        <authorList>
            <consortium name="EnsemblMetazoa"/>
        </authorList>
    </citation>
    <scope>IDENTIFICATION</scope>
    <source>
        <strain evidence="2">PS312</strain>
    </source>
</reference>
<gene>
    <name evidence="2" type="primary">WBGene00278375</name>
</gene>
<keyword evidence="3" id="KW-1185">Reference proteome</keyword>
<feature type="transmembrane region" description="Helical" evidence="1">
    <location>
        <begin position="527"/>
        <end position="549"/>
    </location>
</feature>
<feature type="transmembrane region" description="Helical" evidence="1">
    <location>
        <begin position="250"/>
        <end position="274"/>
    </location>
</feature>
<feature type="transmembrane region" description="Helical" evidence="1">
    <location>
        <begin position="653"/>
        <end position="673"/>
    </location>
</feature>
<evidence type="ECO:0008006" key="4">
    <source>
        <dbReference type="Google" id="ProtNLM"/>
    </source>
</evidence>
<keyword evidence="1" id="KW-1133">Transmembrane helix</keyword>
<dbReference type="Proteomes" id="UP000005239">
    <property type="component" value="Unassembled WGS sequence"/>
</dbReference>
<feature type="transmembrane region" description="Helical" evidence="1">
    <location>
        <begin position="48"/>
        <end position="70"/>
    </location>
</feature>
<dbReference type="EnsemblMetazoa" id="PPA40006.1">
    <property type="protein sequence ID" value="PPA40006.1"/>
    <property type="gene ID" value="WBGene00278375"/>
</dbReference>
<reference evidence="3" key="1">
    <citation type="journal article" date="2008" name="Nat. Genet.">
        <title>The Pristionchus pacificus genome provides a unique perspective on nematode lifestyle and parasitism.</title>
        <authorList>
            <person name="Dieterich C."/>
            <person name="Clifton S.W."/>
            <person name="Schuster L.N."/>
            <person name="Chinwalla A."/>
            <person name="Delehaunty K."/>
            <person name="Dinkelacker I."/>
            <person name="Fulton L."/>
            <person name="Fulton R."/>
            <person name="Godfrey J."/>
            <person name="Minx P."/>
            <person name="Mitreva M."/>
            <person name="Roeseler W."/>
            <person name="Tian H."/>
            <person name="Witte H."/>
            <person name="Yang S.P."/>
            <person name="Wilson R.K."/>
            <person name="Sommer R.J."/>
        </authorList>
    </citation>
    <scope>NUCLEOTIDE SEQUENCE [LARGE SCALE GENOMIC DNA]</scope>
    <source>
        <strain evidence="3">PS312</strain>
    </source>
</reference>
<keyword evidence="1" id="KW-0472">Membrane</keyword>
<evidence type="ECO:0000313" key="2">
    <source>
        <dbReference type="EnsemblMetazoa" id="PPA40006.1"/>
    </source>
</evidence>